<dbReference type="GeneID" id="70129807"/>
<comment type="caution">
    <text evidence="1">The sequence shown here is derived from an EMBL/GenBank/DDBJ whole genome shotgun (WGS) entry which is preliminary data.</text>
</comment>
<dbReference type="RefSeq" id="XP_045952853.1">
    <property type="nucleotide sequence ID" value="XM_046100915.1"/>
</dbReference>
<protein>
    <submittedName>
        <fullName evidence="1">Uncharacterized protein</fullName>
    </submittedName>
</protein>
<sequence>METFSEKYTYFENKDVNWDLNLENLNDNSGDIADGPMSTELVHDDFDQDHQELMPLLAFTADSSTFFPPPSLSSCSKGPDMLMSRIQNTWHGMLRWTRPSATMIEVSPFQSRYTREQKEKWVVRGAFPALPAAPAPTMEELSSSDRLFKGHQSAPSTRHGFCPHCGTVASSLKYRGHLVLANLTPYHLILPTRGDSCMV</sequence>
<dbReference type="AlphaFoldDB" id="A0A9P8U9I5"/>
<reference evidence="1" key="1">
    <citation type="journal article" date="2021" name="Nat. Commun.">
        <title>Genetic determinants of endophytism in the Arabidopsis root mycobiome.</title>
        <authorList>
            <person name="Mesny F."/>
            <person name="Miyauchi S."/>
            <person name="Thiergart T."/>
            <person name="Pickel B."/>
            <person name="Atanasova L."/>
            <person name="Karlsson M."/>
            <person name="Huettel B."/>
            <person name="Barry K.W."/>
            <person name="Haridas S."/>
            <person name="Chen C."/>
            <person name="Bauer D."/>
            <person name="Andreopoulos W."/>
            <person name="Pangilinan J."/>
            <person name="LaButti K."/>
            <person name="Riley R."/>
            <person name="Lipzen A."/>
            <person name="Clum A."/>
            <person name="Drula E."/>
            <person name="Henrissat B."/>
            <person name="Kohler A."/>
            <person name="Grigoriev I.V."/>
            <person name="Martin F.M."/>
            <person name="Hacquard S."/>
        </authorList>
    </citation>
    <scope>NUCLEOTIDE SEQUENCE</scope>
    <source>
        <strain evidence="1">MPI-SDFR-AT-0073</strain>
    </source>
</reference>
<dbReference type="Proteomes" id="UP000758603">
    <property type="component" value="Unassembled WGS sequence"/>
</dbReference>
<organism evidence="1 2">
    <name type="scientific">Truncatella angustata</name>
    <dbReference type="NCBI Taxonomy" id="152316"/>
    <lineage>
        <taxon>Eukaryota</taxon>
        <taxon>Fungi</taxon>
        <taxon>Dikarya</taxon>
        <taxon>Ascomycota</taxon>
        <taxon>Pezizomycotina</taxon>
        <taxon>Sordariomycetes</taxon>
        <taxon>Xylariomycetidae</taxon>
        <taxon>Amphisphaeriales</taxon>
        <taxon>Sporocadaceae</taxon>
        <taxon>Truncatella</taxon>
    </lineage>
</organism>
<dbReference type="EMBL" id="JAGPXC010000010">
    <property type="protein sequence ID" value="KAH6646339.1"/>
    <property type="molecule type" value="Genomic_DNA"/>
</dbReference>
<name>A0A9P8U9I5_9PEZI</name>
<gene>
    <name evidence="1" type="ORF">BKA67DRAFT_541307</name>
</gene>
<accession>A0A9P8U9I5</accession>
<evidence type="ECO:0000313" key="1">
    <source>
        <dbReference type="EMBL" id="KAH6646339.1"/>
    </source>
</evidence>
<keyword evidence="2" id="KW-1185">Reference proteome</keyword>
<evidence type="ECO:0000313" key="2">
    <source>
        <dbReference type="Proteomes" id="UP000758603"/>
    </source>
</evidence>
<proteinExistence type="predicted"/>